<dbReference type="InterPro" id="IPR011006">
    <property type="entry name" value="CheY-like_superfamily"/>
</dbReference>
<name>A0A371BFI8_9SPHN</name>
<dbReference type="GO" id="GO:0032993">
    <property type="term" value="C:protein-DNA complex"/>
    <property type="evidence" value="ECO:0007669"/>
    <property type="project" value="TreeGrafter"/>
</dbReference>
<organism evidence="8 9">
    <name type="scientific">Sphingorhabdus pulchriflava</name>
    <dbReference type="NCBI Taxonomy" id="2292257"/>
    <lineage>
        <taxon>Bacteria</taxon>
        <taxon>Pseudomonadati</taxon>
        <taxon>Pseudomonadota</taxon>
        <taxon>Alphaproteobacteria</taxon>
        <taxon>Sphingomonadales</taxon>
        <taxon>Sphingomonadaceae</taxon>
        <taxon>Sphingorhabdus</taxon>
    </lineage>
</organism>
<dbReference type="GO" id="GO:0005829">
    <property type="term" value="C:cytosol"/>
    <property type="evidence" value="ECO:0007669"/>
    <property type="project" value="TreeGrafter"/>
</dbReference>
<dbReference type="CDD" id="cd00383">
    <property type="entry name" value="trans_reg_C"/>
    <property type="match status" value="1"/>
</dbReference>
<dbReference type="Pfam" id="PF00072">
    <property type="entry name" value="Response_reg"/>
    <property type="match status" value="1"/>
</dbReference>
<feature type="domain" description="Response regulatory" evidence="6">
    <location>
        <begin position="1"/>
        <end position="117"/>
    </location>
</feature>
<evidence type="ECO:0000256" key="5">
    <source>
        <dbReference type="PROSITE-ProRule" id="PRU01091"/>
    </source>
</evidence>
<dbReference type="PROSITE" id="PS51755">
    <property type="entry name" value="OMPR_PHOB"/>
    <property type="match status" value="1"/>
</dbReference>
<feature type="modified residue" description="4-aspartylphosphate" evidence="4">
    <location>
        <position position="50"/>
    </location>
</feature>
<keyword evidence="3 5" id="KW-0238">DNA-binding</keyword>
<dbReference type="SMART" id="SM00862">
    <property type="entry name" value="Trans_reg_C"/>
    <property type="match status" value="1"/>
</dbReference>
<comment type="caution">
    <text evidence="8">The sequence shown here is derived from an EMBL/GenBank/DDBJ whole genome shotgun (WGS) entry which is preliminary data.</text>
</comment>
<dbReference type="InterPro" id="IPR016032">
    <property type="entry name" value="Sig_transdc_resp-reg_C-effctor"/>
</dbReference>
<evidence type="ECO:0000256" key="4">
    <source>
        <dbReference type="PROSITE-ProRule" id="PRU00169"/>
    </source>
</evidence>
<dbReference type="Proteomes" id="UP000263833">
    <property type="component" value="Unassembled WGS sequence"/>
</dbReference>
<feature type="DNA-binding region" description="OmpR/PhoB-type" evidence="5">
    <location>
        <begin position="126"/>
        <end position="224"/>
    </location>
</feature>
<dbReference type="EMBL" id="QRGP01000001">
    <property type="protein sequence ID" value="RDV06344.1"/>
    <property type="molecule type" value="Genomic_DNA"/>
</dbReference>
<sequence>MTGSKTVLFTSQNPSLFVELQRARPNIALVAIGSTVPALESGGDIWCFVDFILPEISGLEMCRRLRADPVTQKSTITMVFDQADKDMLVRAMQAGADDYVVGLLSPEEVLRRIEHGASHVMPSDTAERIELGDVVVEPQAYRVKYKGQRVNLAPNEFQLLLHFANSPDKVFSREDLIQLSGKPLDEIENRTVDVWIGRLRRAFKKVGAPEVIRTVRPIGYVFEIP</sequence>
<dbReference type="InterPro" id="IPR001789">
    <property type="entry name" value="Sig_transdc_resp-reg_receiver"/>
</dbReference>
<reference evidence="9" key="1">
    <citation type="submission" date="2018-08" db="EMBL/GenBank/DDBJ databases">
        <authorList>
            <person name="Kim S.-J."/>
            <person name="Jung G.-Y."/>
        </authorList>
    </citation>
    <scope>NUCLEOTIDE SEQUENCE [LARGE SCALE GENOMIC DNA]</scope>
    <source>
        <strain evidence="9">GY_G</strain>
    </source>
</reference>
<feature type="domain" description="OmpR/PhoB-type" evidence="7">
    <location>
        <begin position="126"/>
        <end position="224"/>
    </location>
</feature>
<keyword evidence="1 4" id="KW-0597">Phosphoprotein</keyword>
<dbReference type="PROSITE" id="PS50110">
    <property type="entry name" value="RESPONSE_REGULATORY"/>
    <property type="match status" value="1"/>
</dbReference>
<evidence type="ECO:0000256" key="1">
    <source>
        <dbReference type="ARBA" id="ARBA00022553"/>
    </source>
</evidence>
<dbReference type="InterPro" id="IPR001867">
    <property type="entry name" value="OmpR/PhoB-type_DNA-bd"/>
</dbReference>
<dbReference type="Gene3D" id="3.40.50.2300">
    <property type="match status" value="1"/>
</dbReference>
<dbReference type="InterPro" id="IPR039420">
    <property type="entry name" value="WalR-like"/>
</dbReference>
<dbReference type="InterPro" id="IPR036388">
    <property type="entry name" value="WH-like_DNA-bd_sf"/>
</dbReference>
<dbReference type="OrthoDB" id="9802426at2"/>
<dbReference type="RefSeq" id="WP_115547898.1">
    <property type="nucleotide sequence ID" value="NZ_QRGP01000001.1"/>
</dbReference>
<proteinExistence type="predicted"/>
<dbReference type="AlphaFoldDB" id="A0A371BFI8"/>
<dbReference type="PANTHER" id="PTHR48111">
    <property type="entry name" value="REGULATOR OF RPOS"/>
    <property type="match status" value="1"/>
</dbReference>
<dbReference type="PANTHER" id="PTHR48111:SF40">
    <property type="entry name" value="PHOSPHATE REGULON TRANSCRIPTIONAL REGULATORY PROTEIN PHOB"/>
    <property type="match status" value="1"/>
</dbReference>
<dbReference type="SUPFAM" id="SSF52172">
    <property type="entry name" value="CheY-like"/>
    <property type="match status" value="1"/>
</dbReference>
<gene>
    <name evidence="8" type="ORF">DXH95_02605</name>
</gene>
<dbReference type="GO" id="GO:0000156">
    <property type="term" value="F:phosphorelay response regulator activity"/>
    <property type="evidence" value="ECO:0007669"/>
    <property type="project" value="TreeGrafter"/>
</dbReference>
<dbReference type="GO" id="GO:0006355">
    <property type="term" value="P:regulation of DNA-templated transcription"/>
    <property type="evidence" value="ECO:0007669"/>
    <property type="project" value="InterPro"/>
</dbReference>
<evidence type="ECO:0000313" key="9">
    <source>
        <dbReference type="Proteomes" id="UP000263833"/>
    </source>
</evidence>
<dbReference type="GO" id="GO:0000976">
    <property type="term" value="F:transcription cis-regulatory region binding"/>
    <property type="evidence" value="ECO:0007669"/>
    <property type="project" value="TreeGrafter"/>
</dbReference>
<keyword evidence="2" id="KW-0902">Two-component regulatory system</keyword>
<dbReference type="SUPFAM" id="SSF46894">
    <property type="entry name" value="C-terminal effector domain of the bipartite response regulators"/>
    <property type="match status" value="1"/>
</dbReference>
<keyword evidence="9" id="KW-1185">Reference proteome</keyword>
<accession>A0A371BFI8</accession>
<evidence type="ECO:0000256" key="3">
    <source>
        <dbReference type="ARBA" id="ARBA00023125"/>
    </source>
</evidence>
<evidence type="ECO:0000313" key="8">
    <source>
        <dbReference type="EMBL" id="RDV06344.1"/>
    </source>
</evidence>
<evidence type="ECO:0000256" key="2">
    <source>
        <dbReference type="ARBA" id="ARBA00023012"/>
    </source>
</evidence>
<evidence type="ECO:0000259" key="6">
    <source>
        <dbReference type="PROSITE" id="PS50110"/>
    </source>
</evidence>
<dbReference type="Pfam" id="PF00486">
    <property type="entry name" value="Trans_reg_C"/>
    <property type="match status" value="1"/>
</dbReference>
<dbReference type="Gene3D" id="1.10.10.10">
    <property type="entry name" value="Winged helix-like DNA-binding domain superfamily/Winged helix DNA-binding domain"/>
    <property type="match status" value="1"/>
</dbReference>
<protein>
    <submittedName>
        <fullName evidence="8">Response regulator</fullName>
    </submittedName>
</protein>
<evidence type="ECO:0000259" key="7">
    <source>
        <dbReference type="PROSITE" id="PS51755"/>
    </source>
</evidence>